<dbReference type="InterPro" id="IPR003673">
    <property type="entry name" value="CoA-Trfase_fam_III"/>
</dbReference>
<dbReference type="RefSeq" id="XP_038076833.1">
    <property type="nucleotide sequence ID" value="XM_038220905.1"/>
</dbReference>
<keyword evidence="4" id="KW-1185">Reference proteome</keyword>
<accession>A0A914BMY7</accession>
<evidence type="ECO:0000313" key="4">
    <source>
        <dbReference type="Proteomes" id="UP000887568"/>
    </source>
</evidence>
<comment type="similarity">
    <text evidence="1">Belongs to the CoA-transferase III family.</text>
</comment>
<proteinExistence type="inferred from homology"/>
<evidence type="ECO:0000313" key="3">
    <source>
        <dbReference type="EnsemblMetazoa" id="XP_038076832.1"/>
    </source>
</evidence>
<dbReference type="EnsemblMetazoa" id="XM_038220905.1">
    <property type="protein sequence ID" value="XP_038076833.1"/>
    <property type="gene ID" value="LOC119744774"/>
</dbReference>
<dbReference type="Pfam" id="PF02515">
    <property type="entry name" value="CoA_transf_3"/>
    <property type="match status" value="1"/>
</dbReference>
<dbReference type="PANTHER" id="PTHR48207:SF3">
    <property type="entry name" value="SUCCINATE--HYDROXYMETHYLGLUTARATE COA-TRANSFERASE"/>
    <property type="match status" value="1"/>
</dbReference>
<dbReference type="PANTHER" id="PTHR48207">
    <property type="entry name" value="SUCCINATE--HYDROXYMETHYLGLUTARATE COA-TRANSFERASE"/>
    <property type="match status" value="1"/>
</dbReference>
<dbReference type="InterPro" id="IPR050483">
    <property type="entry name" value="CoA-transferase_III_domain"/>
</dbReference>
<organism evidence="3 4">
    <name type="scientific">Patiria miniata</name>
    <name type="common">Bat star</name>
    <name type="synonym">Asterina miniata</name>
    <dbReference type="NCBI Taxonomy" id="46514"/>
    <lineage>
        <taxon>Eukaryota</taxon>
        <taxon>Metazoa</taxon>
        <taxon>Echinodermata</taxon>
        <taxon>Eleutherozoa</taxon>
        <taxon>Asterozoa</taxon>
        <taxon>Asteroidea</taxon>
        <taxon>Valvatacea</taxon>
        <taxon>Valvatida</taxon>
        <taxon>Asterinidae</taxon>
        <taxon>Patiria</taxon>
    </lineage>
</organism>
<dbReference type="SUPFAM" id="SSF89796">
    <property type="entry name" value="CoA-transferase family III (CaiB/BaiF)"/>
    <property type="match status" value="1"/>
</dbReference>
<keyword evidence="2" id="KW-0808">Transferase</keyword>
<dbReference type="OrthoDB" id="5863171at2759"/>
<protein>
    <submittedName>
        <fullName evidence="3">Uncharacterized protein</fullName>
    </submittedName>
</protein>
<dbReference type="OMA" id="IIAGPYC"/>
<dbReference type="Gene3D" id="3.40.50.10540">
    <property type="entry name" value="Crotonobetainyl-coa:carnitine coa-transferase, domain 1"/>
    <property type="match status" value="2"/>
</dbReference>
<dbReference type="GO" id="GO:0047369">
    <property type="term" value="F:succinate-hydroxymethylglutarate CoA-transferase activity"/>
    <property type="evidence" value="ECO:0007669"/>
    <property type="project" value="TreeGrafter"/>
</dbReference>
<reference evidence="3" key="1">
    <citation type="submission" date="2022-11" db="UniProtKB">
        <authorList>
            <consortium name="EnsemblMetazoa"/>
        </authorList>
    </citation>
    <scope>IDENTIFICATION</scope>
</reference>
<dbReference type="FunFam" id="3.40.50.10540:FF:000005">
    <property type="entry name" value="succinate--hydroxymethylglutarate CoA-transferase isoform X1"/>
    <property type="match status" value="1"/>
</dbReference>
<dbReference type="Proteomes" id="UP000887568">
    <property type="component" value="Unplaced"/>
</dbReference>
<dbReference type="EnsemblMetazoa" id="XM_038220904.1">
    <property type="protein sequence ID" value="XP_038076832.1"/>
    <property type="gene ID" value="LOC119744774"/>
</dbReference>
<dbReference type="GO" id="GO:0005739">
    <property type="term" value="C:mitochondrion"/>
    <property type="evidence" value="ECO:0007669"/>
    <property type="project" value="TreeGrafter"/>
</dbReference>
<dbReference type="GeneID" id="119744774"/>
<dbReference type="AlphaFoldDB" id="A0A914BMY7"/>
<evidence type="ECO:0000256" key="1">
    <source>
        <dbReference type="ARBA" id="ARBA00008383"/>
    </source>
</evidence>
<sequence length="467" mass="51273">MAASMRKVHSFHLTFFSRFFRGFQGRREFCSANHANICARTISTTADRHAVNKSAPGKTEIPTPTAPLAGIRVLDLTRVLAGPFCTMILGDLGADIIKVEKPGSGDDTRLWGPPFVEDQSCYFLSINRNKKSICVDLRHPEGLQIIKKIVAQSDILVENYLPGKLDKLGLGYETLKEIAPSLIYCSITGYGPDGPYAKRGGYDVVAAAMAGLIHITGYEDGDPVRVGVAMTDLSTGLFAHGAIMAALLHRERTGQGQKIDCNLLSTQVAIMSHIGANYLMAGMEAKRWGTGHGSIVPYQAFKTSDDRLLIVGAGNNDHFKTLCKVLEMEELIEDQRYTSNELRVINRNSLIKTLSARFLEKDLSDWVAALERTNLPFGPVQNLQQVFSDPQVVHNNMIQEFNHPTVGNVRVPGPPVGYSTIQTNVRLSSPQLGEHTNRVLLEVLGYDQSQIQQLEAKGAISTLKPTQ</sequence>
<name>A0A914BMY7_PATMI</name>
<dbReference type="InterPro" id="IPR023606">
    <property type="entry name" value="CoA-Trfase_III_dom_1_sf"/>
</dbReference>
<dbReference type="RefSeq" id="XP_038076832.1">
    <property type="nucleotide sequence ID" value="XM_038220904.1"/>
</dbReference>
<evidence type="ECO:0000256" key="2">
    <source>
        <dbReference type="ARBA" id="ARBA00022679"/>
    </source>
</evidence>